<feature type="transmembrane region" description="Helical" evidence="12">
    <location>
        <begin position="37"/>
        <end position="56"/>
    </location>
</feature>
<evidence type="ECO:0000313" key="16">
    <source>
        <dbReference type="Proteomes" id="UP000092600"/>
    </source>
</evidence>
<keyword evidence="7 12" id="KW-0472">Membrane</keyword>
<dbReference type="SUPFAM" id="SSF53901">
    <property type="entry name" value="Thiolase-like"/>
    <property type="match status" value="2"/>
</dbReference>
<dbReference type="GO" id="GO:0016020">
    <property type="term" value="C:membrane"/>
    <property type="evidence" value="ECO:0007669"/>
    <property type="project" value="UniProtKB-SubCell"/>
</dbReference>
<evidence type="ECO:0000256" key="6">
    <source>
        <dbReference type="ARBA" id="ARBA00022989"/>
    </source>
</evidence>
<dbReference type="CDD" id="cd00831">
    <property type="entry name" value="CHS_like"/>
    <property type="match status" value="1"/>
</dbReference>
<evidence type="ECO:0000256" key="4">
    <source>
        <dbReference type="ARBA" id="ARBA00022679"/>
    </source>
</evidence>
<comment type="catalytic activity">
    <reaction evidence="9">
        <text>a very-long-chain acyl-CoA + malonyl-CoA + H(+) = a very-long-chain 3-oxoacyl-CoA + CO2 + CoA</text>
        <dbReference type="Rhea" id="RHEA:32727"/>
        <dbReference type="ChEBI" id="CHEBI:15378"/>
        <dbReference type="ChEBI" id="CHEBI:16526"/>
        <dbReference type="ChEBI" id="CHEBI:57287"/>
        <dbReference type="ChEBI" id="CHEBI:57384"/>
        <dbReference type="ChEBI" id="CHEBI:90725"/>
        <dbReference type="ChEBI" id="CHEBI:90736"/>
        <dbReference type="EC" id="2.3.1.199"/>
    </reaction>
</comment>
<evidence type="ECO:0000256" key="9">
    <source>
        <dbReference type="ARBA" id="ARBA00047375"/>
    </source>
</evidence>
<proteinExistence type="inferred from homology"/>
<comment type="caution">
    <text evidence="15">The sequence shown here is derived from an EMBL/GenBank/DDBJ whole genome shotgun (WGS) entry which is preliminary data.</text>
</comment>
<comment type="subcellular location">
    <subcellularLocation>
        <location evidence="1">Membrane</location>
    </subcellularLocation>
</comment>
<organism evidence="15 16">
    <name type="scientific">Ananas comosus</name>
    <name type="common">Pineapple</name>
    <name type="synonym">Ananas ananas</name>
    <dbReference type="NCBI Taxonomy" id="4615"/>
    <lineage>
        <taxon>Eukaryota</taxon>
        <taxon>Viridiplantae</taxon>
        <taxon>Streptophyta</taxon>
        <taxon>Embryophyta</taxon>
        <taxon>Tracheophyta</taxon>
        <taxon>Spermatophyta</taxon>
        <taxon>Magnoliopsida</taxon>
        <taxon>Liliopsida</taxon>
        <taxon>Poales</taxon>
        <taxon>Bromeliaceae</taxon>
        <taxon>Bromelioideae</taxon>
        <taxon>Ananas</taxon>
    </lineage>
</organism>
<dbReference type="EC" id="2.3.1.-" evidence="10"/>
<feature type="region of interest" description="Disordered" evidence="11">
    <location>
        <begin position="1"/>
        <end position="21"/>
    </location>
</feature>
<evidence type="ECO:0000256" key="8">
    <source>
        <dbReference type="ARBA" id="ARBA00023315"/>
    </source>
</evidence>
<dbReference type="AlphaFoldDB" id="A0A199VK66"/>
<comment type="pathway">
    <text evidence="2 10">Lipid metabolism; fatty acid biosynthesis.</text>
</comment>
<feature type="domain" description="Beta-ketoacyl-[acyl-carrier-protein] synthase III C-terminal" evidence="14">
    <location>
        <begin position="404"/>
        <end position="484"/>
    </location>
</feature>
<dbReference type="Proteomes" id="UP000092600">
    <property type="component" value="Unassembled WGS sequence"/>
</dbReference>
<dbReference type="Gene3D" id="3.40.47.10">
    <property type="match status" value="1"/>
</dbReference>
<evidence type="ECO:0000313" key="15">
    <source>
        <dbReference type="EMBL" id="OAY77266.1"/>
    </source>
</evidence>
<keyword evidence="5 12" id="KW-0812">Transmembrane</keyword>
<gene>
    <name evidence="15" type="ORF">ACMD2_05690</name>
</gene>
<dbReference type="PIRSF" id="PIRSF036417">
    <property type="entry name" value="3-ktacl-CoA_syn"/>
    <property type="match status" value="1"/>
</dbReference>
<comment type="similarity">
    <text evidence="3 10">Belongs to the thiolase-like superfamily. Chalcone/stilbene synthases family.</text>
</comment>
<dbReference type="UniPathway" id="UPA00094"/>
<evidence type="ECO:0000256" key="7">
    <source>
        <dbReference type="ARBA" id="ARBA00023136"/>
    </source>
</evidence>
<evidence type="ECO:0000256" key="12">
    <source>
        <dbReference type="SAM" id="Phobius"/>
    </source>
</evidence>
<dbReference type="InterPro" id="IPR013747">
    <property type="entry name" value="ACP_syn_III_C"/>
</dbReference>
<dbReference type="PANTHER" id="PTHR31561">
    <property type="entry name" value="3-KETOACYL-COA SYNTHASE"/>
    <property type="match status" value="1"/>
</dbReference>
<accession>A0A199VK66</accession>
<evidence type="ECO:0000259" key="13">
    <source>
        <dbReference type="Pfam" id="PF08392"/>
    </source>
</evidence>
<dbReference type="InterPro" id="IPR016039">
    <property type="entry name" value="Thiolase-like"/>
</dbReference>
<evidence type="ECO:0000259" key="14">
    <source>
        <dbReference type="Pfam" id="PF08541"/>
    </source>
</evidence>
<dbReference type="GO" id="GO:0009922">
    <property type="term" value="F:fatty acid elongase activity"/>
    <property type="evidence" value="ECO:0007669"/>
    <property type="project" value="UniProtKB-EC"/>
</dbReference>
<dbReference type="STRING" id="4615.A0A199VK66"/>
<evidence type="ECO:0000256" key="11">
    <source>
        <dbReference type="SAM" id="MobiDB-lite"/>
    </source>
</evidence>
<evidence type="ECO:0000256" key="5">
    <source>
        <dbReference type="ARBA" id="ARBA00022692"/>
    </source>
</evidence>
<keyword evidence="6 12" id="KW-1133">Transmembrane helix</keyword>
<dbReference type="Pfam" id="PF08392">
    <property type="entry name" value="FAE1_CUT1_RppA"/>
    <property type="match status" value="1"/>
</dbReference>
<dbReference type="InterPro" id="IPR013601">
    <property type="entry name" value="FAE1_typ3_polyketide_synth"/>
</dbReference>
<dbReference type="GO" id="GO:0006633">
    <property type="term" value="P:fatty acid biosynthetic process"/>
    <property type="evidence" value="ECO:0007669"/>
    <property type="project" value="UniProtKB-UniPathway"/>
</dbReference>
<keyword evidence="8 10" id="KW-0012">Acyltransferase</keyword>
<feature type="domain" description="FAE" evidence="13">
    <location>
        <begin position="97"/>
        <end position="386"/>
    </location>
</feature>
<evidence type="ECO:0000256" key="1">
    <source>
        <dbReference type="ARBA" id="ARBA00004370"/>
    </source>
</evidence>
<evidence type="ECO:0000256" key="2">
    <source>
        <dbReference type="ARBA" id="ARBA00005194"/>
    </source>
</evidence>
<evidence type="ECO:0000256" key="10">
    <source>
        <dbReference type="PIRNR" id="PIRNR036417"/>
    </source>
</evidence>
<feature type="transmembrane region" description="Helical" evidence="12">
    <location>
        <begin position="76"/>
        <end position="98"/>
    </location>
</feature>
<sequence>MSEKRPTSFENGTDETPRNKLPTNFAQSVKLKYVKLGYHYLISNAMYLLLVPLVAASSSRVAGLGADDLGRIWGQLQLNLVAVVGCSALMVVLTTVYFMTRPRAVYLLEFACYKPAEARKVTREIFMERSALAGTFTEENLAFQKKILERSGLGQSTYFPEAVLNVPPNPCMAEARKEAEMVMFGAIDQLLAKTGVKAKDIGVLVVNCSLFNPTPSLSAMVVNHYKLRGNVVSYNLGGMGCSAGLISIDLAKQLLQVHRNTYALVVSMENITLNWYFGNNRSMLVSNCLFRMGGAAILLTNRRSDRCRSKYQLVHTVRTHRGADDRSYGCVFQEEDNTGRIGVALSKDLMAVAGEALKTNITTLGPLVLPLSEQLLFLVTLVAKKVFKMNKVKPYIPDFKMAFEHFCIHAGGRAVLDELEKNLELSEWHMEPSRMTLYRWGNTSSSSLWYELAYTEAKGRIRRGHRTWQIAFGSGFKCNSAVWKALRTIDPAKLKGCNPWIDEIDQFPVHVPKVETIATAATATAAS</sequence>
<name>A0A199VK66_ANACO</name>
<keyword evidence="4 10" id="KW-0808">Transferase</keyword>
<protein>
    <recommendedName>
        <fullName evidence="10">3-ketoacyl-CoA synthase</fullName>
        <ecNumber evidence="10">2.3.1.-</ecNumber>
    </recommendedName>
</protein>
<evidence type="ECO:0000256" key="3">
    <source>
        <dbReference type="ARBA" id="ARBA00005531"/>
    </source>
</evidence>
<dbReference type="EMBL" id="LSRQ01001566">
    <property type="protein sequence ID" value="OAY77266.1"/>
    <property type="molecule type" value="Genomic_DNA"/>
</dbReference>
<dbReference type="Pfam" id="PF08541">
    <property type="entry name" value="ACP_syn_III_C"/>
    <property type="match status" value="1"/>
</dbReference>
<dbReference type="InterPro" id="IPR012392">
    <property type="entry name" value="3-ktacl-CoA_syn"/>
</dbReference>
<dbReference type="FunFam" id="3.40.47.10:FF:000028">
    <property type="entry name" value="3-ketoacyl-CoA synthase"/>
    <property type="match status" value="1"/>
</dbReference>
<reference evidence="15 16" key="1">
    <citation type="journal article" date="2016" name="DNA Res.">
        <title>The draft genome of MD-2 pineapple using hybrid error correction of long reads.</title>
        <authorList>
            <person name="Redwan R.M."/>
            <person name="Saidin A."/>
            <person name="Kumar S.V."/>
        </authorList>
    </citation>
    <scope>NUCLEOTIDE SEQUENCE [LARGE SCALE GENOMIC DNA]</scope>
    <source>
        <strain evidence="16">cv. MD2</strain>
        <tissue evidence="15">Leaf</tissue>
    </source>
</reference>